<dbReference type="RefSeq" id="WP_267848834.1">
    <property type="nucleotide sequence ID" value="NZ_JAPMXC010000006.1"/>
</dbReference>
<keyword evidence="4" id="KW-0503">Monooxygenase</keyword>
<keyword evidence="5" id="KW-1185">Reference proteome</keyword>
<dbReference type="InterPro" id="IPR013785">
    <property type="entry name" value="Aldolase_TIM"/>
</dbReference>
<gene>
    <name evidence="4" type="ORF">OVY01_17500</name>
</gene>
<reference evidence="4" key="1">
    <citation type="submission" date="2022-11" db="EMBL/GenBank/DDBJ databases">
        <title>Robbsia betulipollinis sp. nov., isolated from pollen of birch (Betula pendula).</title>
        <authorList>
            <person name="Shi H."/>
            <person name="Ambika Manirajan B."/>
            <person name="Ratering S."/>
            <person name="Geissler-Plaum R."/>
            <person name="Schnell S."/>
        </authorList>
    </citation>
    <scope>NUCLEOTIDE SEQUENCE</scope>
    <source>
        <strain evidence="4">Bb-Pol-6</strain>
    </source>
</reference>
<sequence>MQAIKSDARVEALFGARIPILQAGMGGVAQPTLAAAVCESGAFGMLGLYRHTNAEIGMLLAETARRTGRRFGVNFVPFVLDVGQLSDRLEFLATGPFDPVITFFGLPDAEVLRRIPPAADYGVQAGTYAEIDAAFAMGAKFCVFQTAEAGGHHLGEHPRAFVLANTHRLRLDRQMVFLSGGISNSNEVREVMDHGFSGVLCGTVFAATVESAAHAIYKQAIVDAMPGDTVITDCFSVGWHTHRHRVIRNRTCSRQLDANVIGYTDYFGKKYPILRYSVAVPTQGTEGEIAEMALYCGTSCKDAGAIKTVRQLLSDLTT</sequence>
<dbReference type="CDD" id="cd04730">
    <property type="entry name" value="NPD_like"/>
    <property type="match status" value="1"/>
</dbReference>
<evidence type="ECO:0000256" key="1">
    <source>
        <dbReference type="ARBA" id="ARBA00022630"/>
    </source>
</evidence>
<dbReference type="PANTHER" id="PTHR32332">
    <property type="entry name" value="2-NITROPROPANE DIOXYGENASE"/>
    <property type="match status" value="1"/>
</dbReference>
<organism evidence="4 5">
    <name type="scientific">Robbsia betulipollinis</name>
    <dbReference type="NCBI Taxonomy" id="2981849"/>
    <lineage>
        <taxon>Bacteria</taxon>
        <taxon>Pseudomonadati</taxon>
        <taxon>Pseudomonadota</taxon>
        <taxon>Betaproteobacteria</taxon>
        <taxon>Burkholderiales</taxon>
        <taxon>Burkholderiaceae</taxon>
        <taxon>Robbsia</taxon>
    </lineage>
</organism>
<evidence type="ECO:0000256" key="2">
    <source>
        <dbReference type="ARBA" id="ARBA00022643"/>
    </source>
</evidence>
<keyword evidence="1" id="KW-0285">Flavoprotein</keyword>
<dbReference type="PANTHER" id="PTHR32332:SF20">
    <property type="entry name" value="2-NITROPROPANE DIOXYGENASE-LIKE PROTEIN"/>
    <property type="match status" value="1"/>
</dbReference>
<comment type="caution">
    <text evidence="4">The sequence shown here is derived from an EMBL/GenBank/DDBJ whole genome shotgun (WGS) entry which is preliminary data.</text>
</comment>
<dbReference type="InterPro" id="IPR004136">
    <property type="entry name" value="NMO"/>
</dbReference>
<evidence type="ECO:0000313" key="5">
    <source>
        <dbReference type="Proteomes" id="UP001082899"/>
    </source>
</evidence>
<keyword evidence="2" id="KW-0288">FMN</keyword>
<dbReference type="SUPFAM" id="SSF51412">
    <property type="entry name" value="Inosine monophosphate dehydrogenase (IMPDH)"/>
    <property type="match status" value="1"/>
</dbReference>
<dbReference type="Gene3D" id="3.20.20.70">
    <property type="entry name" value="Aldolase class I"/>
    <property type="match status" value="1"/>
</dbReference>
<name>A0ABT3ZSV4_9BURK</name>
<protein>
    <submittedName>
        <fullName evidence="4">Nitronate monooxygenase</fullName>
    </submittedName>
</protein>
<proteinExistence type="predicted"/>
<keyword evidence="3" id="KW-0560">Oxidoreductase</keyword>
<dbReference type="Pfam" id="PF03060">
    <property type="entry name" value="NMO"/>
    <property type="match status" value="2"/>
</dbReference>
<accession>A0ABT3ZSV4</accession>
<evidence type="ECO:0000313" key="4">
    <source>
        <dbReference type="EMBL" id="MCY0388968.1"/>
    </source>
</evidence>
<dbReference type="EMBL" id="JAPMXC010000006">
    <property type="protein sequence ID" value="MCY0388968.1"/>
    <property type="molecule type" value="Genomic_DNA"/>
</dbReference>
<evidence type="ECO:0000256" key="3">
    <source>
        <dbReference type="ARBA" id="ARBA00023002"/>
    </source>
</evidence>
<dbReference type="Proteomes" id="UP001082899">
    <property type="component" value="Unassembled WGS sequence"/>
</dbReference>
<dbReference type="GO" id="GO:0004497">
    <property type="term" value="F:monooxygenase activity"/>
    <property type="evidence" value="ECO:0007669"/>
    <property type="project" value="UniProtKB-KW"/>
</dbReference>